<dbReference type="InterPro" id="IPR041698">
    <property type="entry name" value="Methyltransf_25"/>
</dbReference>
<accession>A0A1G5H0R9</accession>
<keyword evidence="2" id="KW-0489">Methyltransferase</keyword>
<dbReference type="Proteomes" id="UP000198870">
    <property type="component" value="Unassembled WGS sequence"/>
</dbReference>
<dbReference type="Pfam" id="PF13649">
    <property type="entry name" value="Methyltransf_25"/>
    <property type="match status" value="1"/>
</dbReference>
<dbReference type="Gene3D" id="3.40.50.150">
    <property type="entry name" value="Vaccinia Virus protein VP39"/>
    <property type="match status" value="1"/>
</dbReference>
<evidence type="ECO:0000259" key="1">
    <source>
        <dbReference type="Pfam" id="PF13649"/>
    </source>
</evidence>
<dbReference type="SUPFAM" id="SSF53335">
    <property type="entry name" value="S-adenosyl-L-methionine-dependent methyltransferases"/>
    <property type="match status" value="1"/>
</dbReference>
<dbReference type="STRING" id="419481.SAMN05216233_11213"/>
<keyword evidence="2" id="KW-0808">Transferase</keyword>
<evidence type="ECO:0000313" key="2">
    <source>
        <dbReference type="EMBL" id="SCY56960.1"/>
    </source>
</evidence>
<feature type="domain" description="Methyltransferase" evidence="1">
    <location>
        <begin position="49"/>
        <end position="96"/>
    </location>
</feature>
<dbReference type="EMBL" id="FMUX01000012">
    <property type="protein sequence ID" value="SCY56960.1"/>
    <property type="molecule type" value="Genomic_DNA"/>
</dbReference>
<dbReference type="AlphaFoldDB" id="A0A1G5H0R9"/>
<keyword evidence="3" id="KW-1185">Reference proteome</keyword>
<evidence type="ECO:0000313" key="3">
    <source>
        <dbReference type="Proteomes" id="UP000198870"/>
    </source>
</evidence>
<gene>
    <name evidence="2" type="ORF">SAMN05216233_11213</name>
</gene>
<name>A0A1G5H0R9_9BACT</name>
<sequence>MESTVDNKGGWTLSGDGPEAYERYIVPAFSGAWAQDMVNRARLQGGDRVLDLGCGTGIVSRHVWKAMGESVCTSGMDANEAVLQKARALSPERTVNIG</sequence>
<protein>
    <submittedName>
        <fullName evidence="2">Methyltransferase domain-containing protein</fullName>
    </submittedName>
</protein>
<reference evidence="2 3" key="1">
    <citation type="submission" date="2016-10" db="EMBL/GenBank/DDBJ databases">
        <authorList>
            <person name="de Groot N.N."/>
        </authorList>
    </citation>
    <scope>NUCLEOTIDE SEQUENCE [LARGE SCALE GENOMIC DNA]</scope>
    <source>
        <strain evidence="2 3">AA1</strain>
    </source>
</reference>
<dbReference type="GO" id="GO:0032259">
    <property type="term" value="P:methylation"/>
    <property type="evidence" value="ECO:0007669"/>
    <property type="project" value="UniProtKB-KW"/>
</dbReference>
<organism evidence="2 3">
    <name type="scientific">Desulfoluna spongiiphila</name>
    <dbReference type="NCBI Taxonomy" id="419481"/>
    <lineage>
        <taxon>Bacteria</taxon>
        <taxon>Pseudomonadati</taxon>
        <taxon>Thermodesulfobacteriota</taxon>
        <taxon>Desulfobacteria</taxon>
        <taxon>Desulfobacterales</taxon>
        <taxon>Desulfolunaceae</taxon>
        <taxon>Desulfoluna</taxon>
    </lineage>
</organism>
<dbReference type="GO" id="GO:0008168">
    <property type="term" value="F:methyltransferase activity"/>
    <property type="evidence" value="ECO:0007669"/>
    <property type="project" value="UniProtKB-KW"/>
</dbReference>
<dbReference type="InterPro" id="IPR029063">
    <property type="entry name" value="SAM-dependent_MTases_sf"/>
</dbReference>
<proteinExistence type="predicted"/>
<dbReference type="CDD" id="cd02440">
    <property type="entry name" value="AdoMet_MTases"/>
    <property type="match status" value="1"/>
</dbReference>
<dbReference type="OrthoDB" id="9765084at2"/>